<dbReference type="GO" id="GO:0005634">
    <property type="term" value="C:nucleus"/>
    <property type="evidence" value="ECO:0007669"/>
    <property type="project" value="TreeGrafter"/>
</dbReference>
<dbReference type="Gene3D" id="1.10.287.110">
    <property type="entry name" value="DnaJ domain"/>
    <property type="match status" value="1"/>
</dbReference>
<dbReference type="GO" id="GO:0051087">
    <property type="term" value="F:protein-folding chaperone binding"/>
    <property type="evidence" value="ECO:0007669"/>
    <property type="project" value="TreeGrafter"/>
</dbReference>
<comment type="caution">
    <text evidence="3">The sequence shown here is derived from an EMBL/GenBank/DDBJ whole genome shotgun (WGS) entry which is preliminary data.</text>
</comment>
<dbReference type="PANTHER" id="PTHR43948:SF10">
    <property type="entry name" value="MRJ, ISOFORM E"/>
    <property type="match status" value="1"/>
</dbReference>
<feature type="compositionally biased region" description="Basic residues" evidence="1">
    <location>
        <begin position="87"/>
        <end position="101"/>
    </location>
</feature>
<feature type="compositionally biased region" description="Pro residues" evidence="1">
    <location>
        <begin position="294"/>
        <end position="308"/>
    </location>
</feature>
<evidence type="ECO:0000313" key="4">
    <source>
        <dbReference type="Proteomes" id="UP001383192"/>
    </source>
</evidence>
<dbReference type="CDD" id="cd06257">
    <property type="entry name" value="DnaJ"/>
    <property type="match status" value="1"/>
</dbReference>
<sequence length="339" mass="39386">MSRDLYETLGVAKEATPEQIRKAYKKRALETHPDRHPNATPSEKAQIEESFREISNAYEVLNSPESRQLYDMHGVWPPPSPDAEPSRRHHPRSHSSRHRRHDSFDDPFFKGPFMNDPFIHRPFQSFSFTDPFDLFERMFPRQIFDEPIYPQHHSHHHHRSRDPFRQEDPFALSRHLHNDLNNFMSSMQRNMLMGFGDVHTLPARHASVDGQANYARQVHITKTVNGVTQTIQKTRDWDGNERVIKTYPDGRRVVTVNGVEQREQSYLPSSSRNPPDPRGIPPPPSTGHYGNDHLPPPPPYTPDAPVIPPSHMYDPYQPAPNMPDTHDHSSSKKKRWGFF</sequence>
<feature type="compositionally biased region" description="Polar residues" evidence="1">
    <location>
        <begin position="264"/>
        <end position="273"/>
    </location>
</feature>
<proteinExistence type="predicted"/>
<reference evidence="3 4" key="1">
    <citation type="submission" date="2024-01" db="EMBL/GenBank/DDBJ databases">
        <title>A draft genome for a cacao thread blight-causing isolate of Paramarasmius palmivorus.</title>
        <authorList>
            <person name="Baruah I.K."/>
            <person name="Bukari Y."/>
            <person name="Amoako-Attah I."/>
            <person name="Meinhardt L.W."/>
            <person name="Bailey B.A."/>
            <person name="Cohen S.P."/>
        </authorList>
    </citation>
    <scope>NUCLEOTIDE SEQUENCE [LARGE SCALE GENOMIC DNA]</scope>
    <source>
        <strain evidence="3 4">GH-12</strain>
    </source>
</reference>
<name>A0AAW0DU09_9AGAR</name>
<evidence type="ECO:0000259" key="2">
    <source>
        <dbReference type="PROSITE" id="PS50076"/>
    </source>
</evidence>
<evidence type="ECO:0000313" key="3">
    <source>
        <dbReference type="EMBL" id="KAK7056254.1"/>
    </source>
</evidence>
<dbReference type="AlphaFoldDB" id="A0AAW0DU09"/>
<feature type="region of interest" description="Disordered" evidence="1">
    <location>
        <begin position="71"/>
        <end position="104"/>
    </location>
</feature>
<dbReference type="SMART" id="SM00271">
    <property type="entry name" value="DnaJ"/>
    <property type="match status" value="1"/>
</dbReference>
<dbReference type="Pfam" id="PF00226">
    <property type="entry name" value="DnaJ"/>
    <property type="match status" value="1"/>
</dbReference>
<feature type="domain" description="J" evidence="2">
    <location>
        <begin position="4"/>
        <end position="74"/>
    </location>
</feature>
<feature type="compositionally biased region" description="Pro residues" evidence="1">
    <location>
        <begin position="274"/>
        <end position="285"/>
    </location>
</feature>
<dbReference type="GO" id="GO:0051082">
    <property type="term" value="F:unfolded protein binding"/>
    <property type="evidence" value="ECO:0007669"/>
    <property type="project" value="TreeGrafter"/>
</dbReference>
<gene>
    <name evidence="3" type="ORF">VNI00_002806</name>
</gene>
<keyword evidence="4" id="KW-1185">Reference proteome</keyword>
<evidence type="ECO:0000256" key="1">
    <source>
        <dbReference type="SAM" id="MobiDB-lite"/>
    </source>
</evidence>
<dbReference type="InterPro" id="IPR036869">
    <property type="entry name" value="J_dom_sf"/>
</dbReference>
<feature type="region of interest" description="Disordered" evidence="1">
    <location>
        <begin position="23"/>
        <end position="51"/>
    </location>
</feature>
<accession>A0AAW0DU09</accession>
<dbReference type="GO" id="GO:0005737">
    <property type="term" value="C:cytoplasm"/>
    <property type="evidence" value="ECO:0007669"/>
    <property type="project" value="TreeGrafter"/>
</dbReference>
<dbReference type="PROSITE" id="PS50076">
    <property type="entry name" value="DNAJ_2"/>
    <property type="match status" value="1"/>
</dbReference>
<dbReference type="SUPFAM" id="SSF46565">
    <property type="entry name" value="Chaperone J-domain"/>
    <property type="match status" value="1"/>
</dbReference>
<protein>
    <recommendedName>
        <fullName evidence="2">J domain-containing protein</fullName>
    </recommendedName>
</protein>
<dbReference type="PANTHER" id="PTHR43948">
    <property type="entry name" value="DNAJ HOMOLOG SUBFAMILY B"/>
    <property type="match status" value="1"/>
</dbReference>
<dbReference type="GO" id="GO:0044183">
    <property type="term" value="F:protein folding chaperone"/>
    <property type="evidence" value="ECO:0007669"/>
    <property type="project" value="TreeGrafter"/>
</dbReference>
<dbReference type="PRINTS" id="PR00625">
    <property type="entry name" value="JDOMAIN"/>
</dbReference>
<organism evidence="3 4">
    <name type="scientific">Paramarasmius palmivorus</name>
    <dbReference type="NCBI Taxonomy" id="297713"/>
    <lineage>
        <taxon>Eukaryota</taxon>
        <taxon>Fungi</taxon>
        <taxon>Dikarya</taxon>
        <taxon>Basidiomycota</taxon>
        <taxon>Agaricomycotina</taxon>
        <taxon>Agaricomycetes</taxon>
        <taxon>Agaricomycetidae</taxon>
        <taxon>Agaricales</taxon>
        <taxon>Marasmiineae</taxon>
        <taxon>Marasmiaceae</taxon>
        <taxon>Paramarasmius</taxon>
    </lineage>
</organism>
<dbReference type="InterPro" id="IPR001623">
    <property type="entry name" value="DnaJ_domain"/>
</dbReference>
<dbReference type="Proteomes" id="UP001383192">
    <property type="component" value="Unassembled WGS sequence"/>
</dbReference>
<dbReference type="EMBL" id="JAYKXP010000007">
    <property type="protein sequence ID" value="KAK7056254.1"/>
    <property type="molecule type" value="Genomic_DNA"/>
</dbReference>
<feature type="compositionally biased region" description="Basic and acidic residues" evidence="1">
    <location>
        <begin position="23"/>
        <end position="37"/>
    </location>
</feature>
<feature type="region of interest" description="Disordered" evidence="1">
    <location>
        <begin position="254"/>
        <end position="339"/>
    </location>
</feature>